<dbReference type="Gene3D" id="2.60.40.10">
    <property type="entry name" value="Immunoglobulins"/>
    <property type="match status" value="10"/>
</dbReference>
<dbReference type="PANTHER" id="PTHR45080:SF8">
    <property type="entry name" value="IG-LIKE DOMAIN-CONTAINING PROTEIN"/>
    <property type="match status" value="1"/>
</dbReference>
<keyword evidence="7" id="KW-1185">Reference proteome</keyword>
<keyword evidence="2" id="KW-0677">Repeat</keyword>
<evidence type="ECO:0000259" key="5">
    <source>
        <dbReference type="PROSITE" id="PS50853"/>
    </source>
</evidence>
<dbReference type="GO" id="GO:0007156">
    <property type="term" value="P:homophilic cell adhesion via plasma membrane adhesion molecules"/>
    <property type="evidence" value="ECO:0007669"/>
    <property type="project" value="TreeGrafter"/>
</dbReference>
<feature type="domain" description="Ig-like" evidence="4">
    <location>
        <begin position="214"/>
        <end position="300"/>
    </location>
</feature>
<dbReference type="GO" id="GO:0050808">
    <property type="term" value="P:synapse organization"/>
    <property type="evidence" value="ECO:0007669"/>
    <property type="project" value="TreeGrafter"/>
</dbReference>
<feature type="domain" description="Fibronectin type-III" evidence="5">
    <location>
        <begin position="861"/>
        <end position="929"/>
    </location>
</feature>
<dbReference type="Pfam" id="PF13927">
    <property type="entry name" value="Ig_3"/>
    <property type="match status" value="2"/>
</dbReference>
<keyword evidence="3" id="KW-1015">Disulfide bond</keyword>
<dbReference type="SMART" id="SM00409">
    <property type="entry name" value="IG"/>
    <property type="match status" value="8"/>
</dbReference>
<feature type="domain" description="Ig-like" evidence="4">
    <location>
        <begin position="589"/>
        <end position="673"/>
    </location>
</feature>
<evidence type="ECO:0000256" key="3">
    <source>
        <dbReference type="ARBA" id="ARBA00023157"/>
    </source>
</evidence>
<organism evidence="6 7">
    <name type="scientific">Candidula unifasciata</name>
    <dbReference type="NCBI Taxonomy" id="100452"/>
    <lineage>
        <taxon>Eukaryota</taxon>
        <taxon>Metazoa</taxon>
        <taxon>Spiralia</taxon>
        <taxon>Lophotrochozoa</taxon>
        <taxon>Mollusca</taxon>
        <taxon>Gastropoda</taxon>
        <taxon>Heterobranchia</taxon>
        <taxon>Euthyneura</taxon>
        <taxon>Panpulmonata</taxon>
        <taxon>Eupulmonata</taxon>
        <taxon>Stylommatophora</taxon>
        <taxon>Helicina</taxon>
        <taxon>Helicoidea</taxon>
        <taxon>Geomitridae</taxon>
        <taxon>Candidula</taxon>
    </lineage>
</organism>
<dbReference type="GO" id="GO:0043025">
    <property type="term" value="C:neuronal cell body"/>
    <property type="evidence" value="ECO:0007669"/>
    <property type="project" value="TreeGrafter"/>
</dbReference>
<evidence type="ECO:0000256" key="1">
    <source>
        <dbReference type="ARBA" id="ARBA00022729"/>
    </source>
</evidence>
<dbReference type="AlphaFoldDB" id="A0A8S3YE51"/>
<dbReference type="PROSITE" id="PS50853">
    <property type="entry name" value="FN3"/>
    <property type="match status" value="2"/>
</dbReference>
<dbReference type="Pfam" id="PF07679">
    <property type="entry name" value="I-set"/>
    <property type="match status" value="2"/>
</dbReference>
<proteinExistence type="predicted"/>
<evidence type="ECO:0000256" key="2">
    <source>
        <dbReference type="ARBA" id="ARBA00022737"/>
    </source>
</evidence>
<dbReference type="InterPro" id="IPR050958">
    <property type="entry name" value="Cell_Adh-Cytoskel_Orgn"/>
</dbReference>
<dbReference type="InterPro" id="IPR013098">
    <property type="entry name" value="Ig_I-set"/>
</dbReference>
<dbReference type="InterPro" id="IPR003961">
    <property type="entry name" value="FN3_dom"/>
</dbReference>
<feature type="domain" description="Ig-like" evidence="4">
    <location>
        <begin position="1"/>
        <end position="90"/>
    </location>
</feature>
<reference evidence="6" key="1">
    <citation type="submission" date="2021-04" db="EMBL/GenBank/DDBJ databases">
        <authorList>
            <consortium name="Molecular Ecology Group"/>
        </authorList>
    </citation>
    <scope>NUCLEOTIDE SEQUENCE</scope>
</reference>
<dbReference type="SMART" id="SM00060">
    <property type="entry name" value="FN3"/>
    <property type="match status" value="2"/>
</dbReference>
<evidence type="ECO:0000313" key="7">
    <source>
        <dbReference type="Proteomes" id="UP000678393"/>
    </source>
</evidence>
<dbReference type="InterPro" id="IPR036179">
    <property type="entry name" value="Ig-like_dom_sf"/>
</dbReference>
<accession>A0A8S3YE51</accession>
<name>A0A8S3YE51_9EUPU</name>
<dbReference type="Pfam" id="PF00041">
    <property type="entry name" value="fn3"/>
    <property type="match status" value="1"/>
</dbReference>
<sequence length="929" mass="101058">WVRKPQNRAVALGDDLILPCQAQWIDKSNSSVILLYTWSFDGGNLTSKASRFFNNSLFIWSLSLGELGNYSCTITSQPLAGADLANSTIGNLTATALVIEAYIEPFIVDPVSLEGSLGEQIALTCVTGRSAPAVQVHWLKDSEVFTGGESLTAAFGDHDPSGLSVQLSMKLTLKISAKTLGSFQCVAINDVLKQQVRSQQTNVTQRVIASADRPVILWNLPRSLIVAEGRDLILPCQVVESTEPVVVDWYAGRFKVDESKRLYVLPNASLGFLPVGVSDSGNYSCAAQNSKGITQSPNVELIVAYLGLTFLANPSDAHAIYGQDVILKCSPPKSIPSAVIIWYKNYLPLELHQGRVMVIDNDLHLTSVMKTDNGLYYCVAFNNLTVPSSRTSTVARLRVEGPPLMVQPPVSMKIVKGKLLHLLCLVDSDPAPVTTWQFEDRDLPLSSKVAVVNQGQELFITDVGKQWEGHFVCLSKNKYGSTSASCFVTVLVPPASLKPIGNITVLSGNSVLIPCPVVCDPLPAIGWIFERLSINGSLASAANTHWTFIFPDLYIHDVQPHHAGKYSCVGSNEAGNATLSGWLIVHTVPVISQAPTNTTAVIGASVTLNCQANGNPLPSLRWLYNSTTQIPRSVQVKDNSTLVLLSLGWDNVGAYTCVSQSLAGMSQATAVVQLMIPPTIEAIHFPTTPVRMHSRFNLSCMASGIPAPLVKWTHFDEPIKTTLNGRFAWKNDSGLYECWATSNVGTHKKMVSIVVYGPPSPPVLLRAVPLSSESVYLIWEWSDHGDTAERADTFQISFWDKITGELSVYPVIFLNKETRTEVVGLQPATEYIFCVSAVNDAGTGPPSNLMSAVTLQSWPSPPSNLHVAVVSASNVTLTWEVPSSPNGIVKIYQLRFRKSSDTDQGKSASLFSVLIKINVEYLFNYYKLM</sequence>
<dbReference type="Pfam" id="PF13895">
    <property type="entry name" value="Ig_2"/>
    <property type="match status" value="1"/>
</dbReference>
<dbReference type="InterPro" id="IPR036116">
    <property type="entry name" value="FN3_sf"/>
</dbReference>
<dbReference type="CDD" id="cd00063">
    <property type="entry name" value="FN3"/>
    <property type="match status" value="2"/>
</dbReference>
<dbReference type="SMART" id="SM00408">
    <property type="entry name" value="IGc2"/>
    <property type="match status" value="8"/>
</dbReference>
<feature type="domain" description="Ig-like" evidence="4">
    <location>
        <begin position="493"/>
        <end position="580"/>
    </location>
</feature>
<feature type="domain" description="Ig-like" evidence="4">
    <location>
        <begin position="322"/>
        <end position="395"/>
    </location>
</feature>
<feature type="domain" description="Fibronectin type-III" evidence="5">
    <location>
        <begin position="758"/>
        <end position="857"/>
    </location>
</feature>
<comment type="caution">
    <text evidence="6">The sequence shown here is derived from an EMBL/GenBank/DDBJ whole genome shotgun (WGS) entry which is preliminary data.</text>
</comment>
<evidence type="ECO:0000313" key="6">
    <source>
        <dbReference type="EMBL" id="CAG5115513.1"/>
    </source>
</evidence>
<gene>
    <name evidence="6" type="ORF">CUNI_LOCUS1071</name>
</gene>
<dbReference type="GO" id="GO:0008046">
    <property type="term" value="F:axon guidance receptor activity"/>
    <property type="evidence" value="ECO:0007669"/>
    <property type="project" value="TreeGrafter"/>
</dbReference>
<feature type="domain" description="Ig-like" evidence="4">
    <location>
        <begin position="402"/>
        <end position="489"/>
    </location>
</feature>
<keyword evidence="1" id="KW-0732">Signal</keyword>
<dbReference type="SUPFAM" id="SSF48726">
    <property type="entry name" value="Immunoglobulin"/>
    <property type="match status" value="8"/>
</dbReference>
<feature type="domain" description="Ig-like" evidence="4">
    <location>
        <begin position="678"/>
        <end position="752"/>
    </location>
</feature>
<dbReference type="OrthoDB" id="428111at2759"/>
<dbReference type="SUPFAM" id="SSF49265">
    <property type="entry name" value="Fibronectin type III"/>
    <property type="match status" value="1"/>
</dbReference>
<dbReference type="InterPro" id="IPR013783">
    <property type="entry name" value="Ig-like_fold"/>
</dbReference>
<dbReference type="Proteomes" id="UP000678393">
    <property type="component" value="Unassembled WGS sequence"/>
</dbReference>
<protein>
    <submittedName>
        <fullName evidence="6">Uncharacterized protein</fullName>
    </submittedName>
</protein>
<dbReference type="GO" id="GO:0030424">
    <property type="term" value="C:axon"/>
    <property type="evidence" value="ECO:0007669"/>
    <property type="project" value="TreeGrafter"/>
</dbReference>
<dbReference type="InterPro" id="IPR003598">
    <property type="entry name" value="Ig_sub2"/>
</dbReference>
<feature type="non-terminal residue" evidence="6">
    <location>
        <position position="929"/>
    </location>
</feature>
<dbReference type="PROSITE" id="PS50835">
    <property type="entry name" value="IG_LIKE"/>
    <property type="match status" value="8"/>
</dbReference>
<feature type="domain" description="Ig-like" evidence="4">
    <location>
        <begin position="105"/>
        <end position="204"/>
    </location>
</feature>
<dbReference type="EMBL" id="CAJHNH020000125">
    <property type="protein sequence ID" value="CAG5115513.1"/>
    <property type="molecule type" value="Genomic_DNA"/>
</dbReference>
<dbReference type="InterPro" id="IPR007110">
    <property type="entry name" value="Ig-like_dom"/>
</dbReference>
<dbReference type="GO" id="GO:0005886">
    <property type="term" value="C:plasma membrane"/>
    <property type="evidence" value="ECO:0007669"/>
    <property type="project" value="TreeGrafter"/>
</dbReference>
<dbReference type="PANTHER" id="PTHR45080">
    <property type="entry name" value="CONTACTIN 5"/>
    <property type="match status" value="1"/>
</dbReference>
<evidence type="ECO:0000259" key="4">
    <source>
        <dbReference type="PROSITE" id="PS50835"/>
    </source>
</evidence>
<dbReference type="InterPro" id="IPR003599">
    <property type="entry name" value="Ig_sub"/>
</dbReference>